<sequence>MGILQLDLSATATSPDPEVLAAQAQLLRSAGRDFKDAVSAAAGKWTALEGLYDTPHKYLVLGAMNTPSRQAGVLAENTAAAAGALEDFAEAVQAMRRDRAALQREISAANATLRQLLADDTGGHAFQDKLLNYQWEFQDRVNALTGSYEEAREICTAAVSGIARASADVPSHYHGGALDLQSHDAERLHRQATAPGASAEDVRSYYDFLAGMDASRYAEFAADYPEAAVYPPRLGLAAEQQAEFWHSLTQGQQESLVKHLPALAGNTEGVPYAVRAAANAAVLAMVLKPSWRATDEQRESYKSIQNSIKKKDNKDPTGLSLIAFDPAEPPLAAVAVGNMDTAASVSINVSGMGSSTRDMDDAVWAANNLHEAQKAFTSDHAVVAWIGYDSPDMPPSTQVLLSDKARIGGDKLATVIDGVYNTRAGDVPRVSITAHSYGTTTAAFALSQTVHTVDTVVFFGSAGIDPEAARTAADLNAREVYATQGKADVVAPGGILGSHFGDPRLSPTAESWGSRVFSSEEQHLGGEERSGNGGHSLEGTEDGAGLTETERGRGYLDYGTASLWSIAAASAGDGDLLTLSDQSLTDEQIENAKARAADIYYGPGRAVDAAQLAGAAAVDRLQGVNDAAGDALQGAAALGADLLQEHYLPDVGPYEHPLDPLVDGIQRHVGAGFDRGQQSFNDLVDEAQTMFDSAIDTNQKAADDYFKRQWLVLEFTAGTLVRYFGSH</sequence>
<reference evidence="4" key="1">
    <citation type="submission" date="2021-10" db="EMBL/GenBank/DDBJ databases">
        <title>Novel species in genus Arthrobacter.</title>
        <authorList>
            <person name="Liu Y."/>
        </authorList>
    </citation>
    <scope>NUCLEOTIDE SEQUENCE</scope>
    <source>
        <strain evidence="4">Zg-Y453</strain>
    </source>
</reference>
<dbReference type="Pfam" id="PF06259">
    <property type="entry name" value="Abhydrolase_8"/>
    <property type="match status" value="1"/>
</dbReference>
<dbReference type="RefSeq" id="WP_227895639.1">
    <property type="nucleotide sequence ID" value="NZ_CP099466.1"/>
</dbReference>
<comment type="caution">
    <text evidence="4">The sequence shown here is derived from an EMBL/GenBank/DDBJ whole genome shotgun (WGS) entry which is preliminary data.</text>
</comment>
<dbReference type="Proteomes" id="UP001139158">
    <property type="component" value="Unassembled WGS sequence"/>
</dbReference>
<evidence type="ECO:0000256" key="1">
    <source>
        <dbReference type="SAM" id="Coils"/>
    </source>
</evidence>
<dbReference type="GO" id="GO:0016787">
    <property type="term" value="F:hydrolase activity"/>
    <property type="evidence" value="ECO:0007669"/>
    <property type="project" value="UniProtKB-KW"/>
</dbReference>
<feature type="region of interest" description="Disordered" evidence="2">
    <location>
        <begin position="506"/>
        <end position="549"/>
    </location>
</feature>
<protein>
    <submittedName>
        <fullName evidence="4">Alpha/beta hydrolase family protein</fullName>
    </submittedName>
</protein>
<dbReference type="InterPro" id="IPR010427">
    <property type="entry name" value="DUF1023"/>
</dbReference>
<keyword evidence="1" id="KW-0175">Coiled coil</keyword>
<gene>
    <name evidence="4" type="ORF">LJ757_08105</name>
</gene>
<name>A0A9X1SCM4_9MICC</name>
<keyword evidence="4" id="KW-0378">Hydrolase</keyword>
<dbReference type="SUPFAM" id="SSF53474">
    <property type="entry name" value="alpha/beta-Hydrolases"/>
    <property type="match status" value="1"/>
</dbReference>
<evidence type="ECO:0000259" key="3">
    <source>
        <dbReference type="Pfam" id="PF06259"/>
    </source>
</evidence>
<feature type="coiled-coil region" evidence="1">
    <location>
        <begin position="85"/>
        <end position="119"/>
    </location>
</feature>
<organism evidence="4 5">
    <name type="scientific">Arthrobacter caoxuetaonis</name>
    <dbReference type="NCBI Taxonomy" id="2886935"/>
    <lineage>
        <taxon>Bacteria</taxon>
        <taxon>Bacillati</taxon>
        <taxon>Actinomycetota</taxon>
        <taxon>Actinomycetes</taxon>
        <taxon>Micrococcales</taxon>
        <taxon>Micrococcaceae</taxon>
        <taxon>Arthrobacter</taxon>
    </lineage>
</organism>
<evidence type="ECO:0000313" key="4">
    <source>
        <dbReference type="EMBL" id="MCC3297762.1"/>
    </source>
</evidence>
<dbReference type="AlphaFoldDB" id="A0A9X1SCM4"/>
<keyword evidence="5" id="KW-1185">Reference proteome</keyword>
<feature type="domain" description="DUF1023" evidence="3">
    <location>
        <begin position="325"/>
        <end position="491"/>
    </location>
</feature>
<dbReference type="EMBL" id="JAJFZV010000007">
    <property type="protein sequence ID" value="MCC3297762.1"/>
    <property type="molecule type" value="Genomic_DNA"/>
</dbReference>
<dbReference type="InterPro" id="IPR029058">
    <property type="entry name" value="AB_hydrolase_fold"/>
</dbReference>
<accession>A0A9X1SCM4</accession>
<evidence type="ECO:0000313" key="5">
    <source>
        <dbReference type="Proteomes" id="UP001139158"/>
    </source>
</evidence>
<feature type="compositionally biased region" description="Polar residues" evidence="2">
    <location>
        <begin position="508"/>
        <end position="517"/>
    </location>
</feature>
<evidence type="ECO:0000256" key="2">
    <source>
        <dbReference type="SAM" id="MobiDB-lite"/>
    </source>
</evidence>
<feature type="compositionally biased region" description="Basic and acidic residues" evidence="2">
    <location>
        <begin position="518"/>
        <end position="530"/>
    </location>
</feature>
<proteinExistence type="predicted"/>